<feature type="domain" description="PARP14 second type I KH" evidence="3">
    <location>
        <begin position="174"/>
        <end position="240"/>
    </location>
</feature>
<feature type="region of interest" description="Disordered" evidence="2">
    <location>
        <begin position="68"/>
        <end position="87"/>
    </location>
</feature>
<keyword evidence="1" id="KW-0175">Coiled coil</keyword>
<feature type="compositionally biased region" description="Polar residues" evidence="2">
    <location>
        <begin position="34"/>
        <end position="49"/>
    </location>
</feature>
<sequence>MCSLFWPQDQPEQRDSTPSATPTSSVESNDAGISASSRHAGTVESSPTERQAPESGTLYTRGQQPLLLSENQPGASPLAQHQPPGSVLSPCKSIVVKEAEKLKLDFIRGSKTAWDEFVQKLSIVHAEPEFTDDSAILHSTLNAEVQGAHKLAATWTHDVQEAVTKYLRGIAIHKITVTDDIWQTLETSVKDAASDSAFVHPLREEKLFAVVGFSSNATSLYEHIMETLESLKQEAERKKDEITERNRKLNSAQLRILAAMSFDVEVDKRYEGVKVDIDLGQREIIFRGIRQDVNDAQVDMYELLNQVKSKHIANISDSQRELLVRIETRSFVEDRFKSKGFVAIWEISNQEVQVYAFNDKCVEDAARIIRESVQTHNINLSRESTELIRSSDWQGWMKILEDSHPGRFLITLSQNDSQIVLTATSDIIHEVKERVECYLEKNTVYRQTFRLSESRQRFVKLFNEASLQEIQEKLKPHKVAVSLSETGTEIWVQGRKEGLQLVKNELTKLEGTIQCKMETIVDPAHIKFLTSENSRQELEKLGSRNHCIVSLDPESSGLQVKTVFKF</sequence>
<evidence type="ECO:0000259" key="3">
    <source>
        <dbReference type="Pfam" id="PF23248"/>
    </source>
</evidence>
<keyword evidence="5" id="KW-1185">Reference proteome</keyword>
<proteinExistence type="predicted"/>
<name>A0ABD0M7T0_9CAEN</name>
<dbReference type="Proteomes" id="UP001519460">
    <property type="component" value="Unassembled WGS sequence"/>
</dbReference>
<evidence type="ECO:0000313" key="5">
    <source>
        <dbReference type="Proteomes" id="UP001519460"/>
    </source>
</evidence>
<dbReference type="EMBL" id="JACVVK020000003">
    <property type="protein sequence ID" value="KAK7507995.1"/>
    <property type="molecule type" value="Genomic_DNA"/>
</dbReference>
<dbReference type="InterPro" id="IPR057043">
    <property type="entry name" value="PARP14_KH_2"/>
</dbReference>
<protein>
    <recommendedName>
        <fullName evidence="3">PARP14 second type I KH domain-containing protein</fullName>
    </recommendedName>
</protein>
<dbReference type="Pfam" id="PF23248">
    <property type="entry name" value="KH_PARP14_2"/>
    <property type="match status" value="1"/>
</dbReference>
<dbReference type="AlphaFoldDB" id="A0ABD0M7T0"/>
<evidence type="ECO:0000256" key="1">
    <source>
        <dbReference type="SAM" id="Coils"/>
    </source>
</evidence>
<organism evidence="4 5">
    <name type="scientific">Batillaria attramentaria</name>
    <dbReference type="NCBI Taxonomy" id="370345"/>
    <lineage>
        <taxon>Eukaryota</taxon>
        <taxon>Metazoa</taxon>
        <taxon>Spiralia</taxon>
        <taxon>Lophotrochozoa</taxon>
        <taxon>Mollusca</taxon>
        <taxon>Gastropoda</taxon>
        <taxon>Caenogastropoda</taxon>
        <taxon>Sorbeoconcha</taxon>
        <taxon>Cerithioidea</taxon>
        <taxon>Batillariidae</taxon>
        <taxon>Batillaria</taxon>
    </lineage>
</organism>
<evidence type="ECO:0000313" key="4">
    <source>
        <dbReference type="EMBL" id="KAK7507995.1"/>
    </source>
</evidence>
<feature type="coiled-coil region" evidence="1">
    <location>
        <begin position="221"/>
        <end position="255"/>
    </location>
</feature>
<gene>
    <name evidence="4" type="ORF">BaRGS_00000960</name>
</gene>
<comment type="caution">
    <text evidence="4">The sequence shown here is derived from an EMBL/GenBank/DDBJ whole genome shotgun (WGS) entry which is preliminary data.</text>
</comment>
<feature type="region of interest" description="Disordered" evidence="2">
    <location>
        <begin position="1"/>
        <end position="57"/>
    </location>
</feature>
<evidence type="ECO:0000256" key="2">
    <source>
        <dbReference type="SAM" id="MobiDB-lite"/>
    </source>
</evidence>
<reference evidence="4 5" key="1">
    <citation type="journal article" date="2023" name="Sci. Data">
        <title>Genome assembly of the Korean intertidal mud-creeper Batillaria attramentaria.</title>
        <authorList>
            <person name="Patra A.K."/>
            <person name="Ho P.T."/>
            <person name="Jun S."/>
            <person name="Lee S.J."/>
            <person name="Kim Y."/>
            <person name="Won Y.J."/>
        </authorList>
    </citation>
    <scope>NUCLEOTIDE SEQUENCE [LARGE SCALE GENOMIC DNA]</scope>
    <source>
        <strain evidence="4">Wonlab-2016</strain>
    </source>
</reference>
<accession>A0ABD0M7T0</accession>
<feature type="compositionally biased region" description="Polar residues" evidence="2">
    <location>
        <begin position="16"/>
        <end position="28"/>
    </location>
</feature>